<accession>A0ABQ2J307</accession>
<evidence type="ECO:0000313" key="3">
    <source>
        <dbReference type="Proteomes" id="UP000645517"/>
    </source>
</evidence>
<gene>
    <name evidence="2" type="ORF">GCM10010842_16370</name>
</gene>
<evidence type="ECO:0000313" key="2">
    <source>
        <dbReference type="EMBL" id="GGN35971.1"/>
    </source>
</evidence>
<keyword evidence="3" id="KW-1185">Reference proteome</keyword>
<proteinExistence type="predicted"/>
<feature type="signal peptide" evidence="1">
    <location>
        <begin position="1"/>
        <end position="20"/>
    </location>
</feature>
<dbReference type="PROSITE" id="PS51257">
    <property type="entry name" value="PROKAR_LIPOPROTEIN"/>
    <property type="match status" value="1"/>
</dbReference>
<keyword evidence="1" id="KW-0732">Signal</keyword>
<dbReference type="EMBL" id="BMOR01000005">
    <property type="protein sequence ID" value="GGN35971.1"/>
    <property type="molecule type" value="Genomic_DNA"/>
</dbReference>
<dbReference type="Pfam" id="PF17957">
    <property type="entry name" value="Big_7"/>
    <property type="match status" value="1"/>
</dbReference>
<dbReference type="InterPro" id="IPR013783">
    <property type="entry name" value="Ig-like_fold"/>
</dbReference>
<feature type="chain" id="PRO_5047322241" evidence="1">
    <location>
        <begin position="21"/>
        <end position="288"/>
    </location>
</feature>
<dbReference type="Proteomes" id="UP000645517">
    <property type="component" value="Unassembled WGS sequence"/>
</dbReference>
<organism evidence="2 3">
    <name type="scientific">Deinococcus daejeonensis</name>
    <dbReference type="NCBI Taxonomy" id="1007098"/>
    <lineage>
        <taxon>Bacteria</taxon>
        <taxon>Thermotogati</taxon>
        <taxon>Deinococcota</taxon>
        <taxon>Deinococci</taxon>
        <taxon>Deinococcales</taxon>
        <taxon>Deinococcaceae</taxon>
        <taxon>Deinococcus</taxon>
    </lineage>
</organism>
<name>A0ABQ2J307_9DEIO</name>
<reference evidence="3" key="1">
    <citation type="journal article" date="2019" name="Int. J. Syst. Evol. Microbiol.">
        <title>The Global Catalogue of Microorganisms (GCM) 10K type strain sequencing project: providing services to taxonomists for standard genome sequencing and annotation.</title>
        <authorList>
            <consortium name="The Broad Institute Genomics Platform"/>
            <consortium name="The Broad Institute Genome Sequencing Center for Infectious Disease"/>
            <person name="Wu L."/>
            <person name="Ma J."/>
        </authorList>
    </citation>
    <scope>NUCLEOTIDE SEQUENCE [LARGE SCALE GENOMIC DNA]</scope>
    <source>
        <strain evidence="3">JCM 16918</strain>
    </source>
</reference>
<protein>
    <submittedName>
        <fullName evidence="2">Uncharacterized protein</fullName>
    </submittedName>
</protein>
<comment type="caution">
    <text evidence="2">The sequence shown here is derived from an EMBL/GenBank/DDBJ whole genome shotgun (WGS) entry which is preliminary data.</text>
</comment>
<sequence>MTLVKLAAPLLLLTATLMTACGGDQTTNTPDTTGPQLTLTQSTSNQDSDVTITASATDTSGVSRVEFYQKGVLKATDSTAPYEYTVNVLNDDRTGFTAKAYDTKGNVSTSAEFNVTTLNQGVWEWGIYDSANTLLDSGVAVYDDEVIDTDGSVALGGYANDARTKGGLTLLGNISSKTKLETAFELNSNLYFAGEDLDGKFSVEKLSDGKSYTAFIGGGSTFDGSNTPVQNVAIIMLQVSTEVPQMTAMRTATTIQRLAAQRTLGSLSVQSRPVNAAAILNASRFTKR</sequence>
<evidence type="ECO:0000256" key="1">
    <source>
        <dbReference type="SAM" id="SignalP"/>
    </source>
</evidence>
<dbReference type="Gene3D" id="2.60.40.10">
    <property type="entry name" value="Immunoglobulins"/>
    <property type="match status" value="1"/>
</dbReference>